<feature type="domain" description="RWD" evidence="2">
    <location>
        <begin position="10"/>
        <end position="116"/>
    </location>
</feature>
<dbReference type="InterPro" id="IPR040213">
    <property type="entry name" value="GIR2-like"/>
</dbReference>
<evidence type="ECO:0000256" key="1">
    <source>
        <dbReference type="SAM" id="MobiDB-lite"/>
    </source>
</evidence>
<feature type="compositionally biased region" description="Basic and acidic residues" evidence="1">
    <location>
        <begin position="123"/>
        <end position="142"/>
    </location>
</feature>
<dbReference type="Proteomes" id="UP000094043">
    <property type="component" value="Chromosome 2"/>
</dbReference>
<dbReference type="InterPro" id="IPR006575">
    <property type="entry name" value="RWD_dom"/>
</dbReference>
<dbReference type="Gene3D" id="3.10.110.10">
    <property type="entry name" value="Ubiquitin Conjugating Enzyme"/>
    <property type="match status" value="1"/>
</dbReference>
<reference evidence="3" key="1">
    <citation type="submission" date="2016-06" db="EMBL/GenBank/DDBJ databases">
        <authorList>
            <person name="Cuomo C."/>
            <person name="Litvintseva A."/>
            <person name="Heitman J."/>
            <person name="Chen Y."/>
            <person name="Sun S."/>
            <person name="Springer D."/>
            <person name="Dromer F."/>
            <person name="Young S."/>
            <person name="Zeng Q."/>
            <person name="Chapman S."/>
            <person name="Gujja S."/>
            <person name="Saif S."/>
            <person name="Birren B."/>
        </authorList>
    </citation>
    <scope>NUCLEOTIDE SEQUENCE</scope>
    <source>
        <strain evidence="3">CBS 7841</strain>
    </source>
</reference>
<keyword evidence="4" id="KW-1185">Reference proteome</keyword>
<feature type="region of interest" description="Disordered" evidence="1">
    <location>
        <begin position="123"/>
        <end position="150"/>
    </location>
</feature>
<sequence>MADYKAILEEEFEVLESIFPDEHEKLSENSLSIRVEPEEPNASNPLTLNLVFVFPENYPDVIPQMSFEPISEEDGELREEEVQKVLTELQVIAEESIGMAMTFTLASAAKEALRVVIEERLRREKEEDDRRTREYEEAEAARTRGTPLTPSAFQNWRKAFTSELTAKREKAENERIKGLNSKEREDYNKRKARPTGKQLFESGKLLVTGDEALYEEGTEEVDMRKYTREEREKEKRREEEEQEKARRGMVEGDSEDE</sequence>
<evidence type="ECO:0000313" key="3">
    <source>
        <dbReference type="EMBL" id="WVN86136.1"/>
    </source>
</evidence>
<dbReference type="SUPFAM" id="SSF54495">
    <property type="entry name" value="UBC-like"/>
    <property type="match status" value="1"/>
</dbReference>
<protein>
    <recommendedName>
        <fullName evidence="2">RWD domain-containing protein</fullName>
    </recommendedName>
</protein>
<accession>A0AAJ8JPP2</accession>
<reference evidence="3" key="3">
    <citation type="submission" date="2024-01" db="EMBL/GenBank/DDBJ databases">
        <authorList>
            <person name="Coelho M.A."/>
            <person name="David-Palma M."/>
            <person name="Shea T."/>
            <person name="Sun S."/>
            <person name="Cuomo C.A."/>
            <person name="Heitman J."/>
        </authorList>
    </citation>
    <scope>NUCLEOTIDE SEQUENCE</scope>
    <source>
        <strain evidence="3">CBS 7841</strain>
    </source>
</reference>
<feature type="region of interest" description="Disordered" evidence="1">
    <location>
        <begin position="167"/>
        <end position="257"/>
    </location>
</feature>
<dbReference type="GeneID" id="91085510"/>
<dbReference type="AlphaFoldDB" id="A0AAJ8JPP2"/>
<gene>
    <name evidence="3" type="ORF">L203_101297</name>
</gene>
<evidence type="ECO:0000259" key="2">
    <source>
        <dbReference type="PROSITE" id="PS50908"/>
    </source>
</evidence>
<feature type="compositionally biased region" description="Basic and acidic residues" evidence="1">
    <location>
        <begin position="221"/>
        <end position="250"/>
    </location>
</feature>
<feature type="compositionally biased region" description="Basic and acidic residues" evidence="1">
    <location>
        <begin position="167"/>
        <end position="189"/>
    </location>
</feature>
<evidence type="ECO:0000313" key="4">
    <source>
        <dbReference type="Proteomes" id="UP000094043"/>
    </source>
</evidence>
<dbReference type="PROSITE" id="PS50908">
    <property type="entry name" value="RWD"/>
    <property type="match status" value="1"/>
</dbReference>
<organism evidence="3 4">
    <name type="scientific">Cryptococcus depauperatus CBS 7841</name>
    <dbReference type="NCBI Taxonomy" id="1295531"/>
    <lineage>
        <taxon>Eukaryota</taxon>
        <taxon>Fungi</taxon>
        <taxon>Dikarya</taxon>
        <taxon>Basidiomycota</taxon>
        <taxon>Agaricomycotina</taxon>
        <taxon>Tremellomycetes</taxon>
        <taxon>Tremellales</taxon>
        <taxon>Cryptococcaceae</taxon>
        <taxon>Cryptococcus</taxon>
    </lineage>
</organism>
<dbReference type="KEGG" id="cdep:91085510"/>
<dbReference type="PANTHER" id="PTHR12292">
    <property type="entry name" value="RWD DOMAIN-CONTAINING PROTEIN"/>
    <property type="match status" value="1"/>
</dbReference>
<proteinExistence type="predicted"/>
<dbReference type="Pfam" id="PF05773">
    <property type="entry name" value="RWD"/>
    <property type="match status" value="1"/>
</dbReference>
<dbReference type="CDD" id="cd23823">
    <property type="entry name" value="RWD_GCN2"/>
    <property type="match status" value="1"/>
</dbReference>
<dbReference type="RefSeq" id="XP_066066836.1">
    <property type="nucleotide sequence ID" value="XM_066210739.1"/>
</dbReference>
<name>A0AAJ8JPP2_9TREE</name>
<dbReference type="InterPro" id="IPR016135">
    <property type="entry name" value="UBQ-conjugating_enzyme/RWD"/>
</dbReference>
<reference evidence="3" key="2">
    <citation type="journal article" date="2022" name="Elife">
        <title>Obligate sexual reproduction of a homothallic fungus closely related to the Cryptococcus pathogenic species complex.</title>
        <authorList>
            <person name="Passer A.R."/>
            <person name="Clancey S.A."/>
            <person name="Shea T."/>
            <person name="David-Palma M."/>
            <person name="Averette A.F."/>
            <person name="Boekhout T."/>
            <person name="Porcel B.M."/>
            <person name="Nowrousian M."/>
            <person name="Cuomo C.A."/>
            <person name="Sun S."/>
            <person name="Heitman J."/>
            <person name="Coelho M.A."/>
        </authorList>
    </citation>
    <scope>NUCLEOTIDE SEQUENCE</scope>
    <source>
        <strain evidence="3">CBS 7841</strain>
    </source>
</reference>
<dbReference type="EMBL" id="CP143785">
    <property type="protein sequence ID" value="WVN86136.1"/>
    <property type="molecule type" value="Genomic_DNA"/>
</dbReference>
<dbReference type="SMART" id="SM00591">
    <property type="entry name" value="RWD"/>
    <property type="match status" value="1"/>
</dbReference>